<protein>
    <recommendedName>
        <fullName evidence="3">Sulfurtransferase</fullName>
    </recommendedName>
</protein>
<dbReference type="InterPro" id="IPR001763">
    <property type="entry name" value="Rhodanese-like_dom"/>
</dbReference>
<gene>
    <name evidence="6" type="ORF">BET03_06640</name>
</gene>
<dbReference type="EMBL" id="MCIB01000039">
    <property type="protein sequence ID" value="RKD29018.1"/>
    <property type="molecule type" value="Genomic_DNA"/>
</dbReference>
<dbReference type="SMART" id="SM00450">
    <property type="entry name" value="RHOD"/>
    <property type="match status" value="2"/>
</dbReference>
<feature type="compositionally biased region" description="Polar residues" evidence="4">
    <location>
        <begin position="14"/>
        <end position="27"/>
    </location>
</feature>
<dbReference type="InterPro" id="IPR051126">
    <property type="entry name" value="Thiosulfate_sulfurtransferase"/>
</dbReference>
<sequence length="293" mass="32381">MVLVLSMVSVLTGCSSTEPSGTDSQKTANEKGYAHPESIVTAQELKEMIDNDEVVAVDFRDAKLPGGYIPGAVKIARKDIATEKNGVPGMIADKEQIEKVLGNAGIKNDDTVVIYDDKNELWAARLWWVMKVYGHEDVRLLDGGLDAWKAAGYDTEASAKEAEAAEYKAKEANKDLIADLELIKKSYDNENLLVLDTRSEKEWNDGHIPGAAWIEWTNALKEDGTFKSAEELKNIYEGKGVTADKEAIMPHCKSAVRSAHTFFVLTQLLGYDNVKNYDGSWLEYSKSGEKIVK</sequence>
<dbReference type="AlphaFoldDB" id="A0A419SUW4"/>
<reference evidence="6 7" key="1">
    <citation type="submission" date="2016-08" db="EMBL/GenBank/DDBJ databases">
        <title>Novel Firmicutes and Novel Genomes.</title>
        <authorList>
            <person name="Poppleton D.I."/>
            <person name="Gribaldo S."/>
        </authorList>
    </citation>
    <scope>NUCLEOTIDE SEQUENCE [LARGE SCALE GENOMIC DNA]</scope>
    <source>
        <strain evidence="6 7">CTT3</strain>
    </source>
</reference>
<feature type="domain" description="Rhodanese" evidence="5">
    <location>
        <begin position="50"/>
        <end position="157"/>
    </location>
</feature>
<evidence type="ECO:0000259" key="5">
    <source>
        <dbReference type="PROSITE" id="PS50206"/>
    </source>
</evidence>
<evidence type="ECO:0000256" key="1">
    <source>
        <dbReference type="ARBA" id="ARBA00022737"/>
    </source>
</evidence>
<dbReference type="CDD" id="cd01449">
    <property type="entry name" value="TST_Repeat_2"/>
    <property type="match status" value="1"/>
</dbReference>
<dbReference type="RefSeq" id="WP_120170678.1">
    <property type="nucleotide sequence ID" value="NZ_MCIB01000039.1"/>
</dbReference>
<comment type="caution">
    <text evidence="6">The sequence shown here is derived from an EMBL/GenBank/DDBJ whole genome shotgun (WGS) entry which is preliminary data.</text>
</comment>
<dbReference type="Pfam" id="PF00581">
    <property type="entry name" value="Rhodanese"/>
    <property type="match status" value="2"/>
</dbReference>
<feature type="region of interest" description="Disordered" evidence="4">
    <location>
        <begin position="14"/>
        <end position="34"/>
    </location>
</feature>
<evidence type="ECO:0000256" key="3">
    <source>
        <dbReference type="RuleBase" id="RU000507"/>
    </source>
</evidence>
<comment type="catalytic activity">
    <reaction evidence="2">
        <text>thiosulfate + hydrogen cyanide = thiocyanate + sulfite + 2 H(+)</text>
        <dbReference type="Rhea" id="RHEA:16881"/>
        <dbReference type="ChEBI" id="CHEBI:15378"/>
        <dbReference type="ChEBI" id="CHEBI:17359"/>
        <dbReference type="ChEBI" id="CHEBI:18022"/>
        <dbReference type="ChEBI" id="CHEBI:18407"/>
        <dbReference type="ChEBI" id="CHEBI:33542"/>
        <dbReference type="EC" id="2.8.1.1"/>
    </reaction>
</comment>
<evidence type="ECO:0000313" key="7">
    <source>
        <dbReference type="Proteomes" id="UP000284177"/>
    </source>
</evidence>
<keyword evidence="3" id="KW-0808">Transferase</keyword>
<keyword evidence="7" id="KW-1185">Reference proteome</keyword>
<feature type="domain" description="Rhodanese" evidence="5">
    <location>
        <begin position="188"/>
        <end position="293"/>
    </location>
</feature>
<dbReference type="PANTHER" id="PTHR43855:SF1">
    <property type="entry name" value="THIOSULFATE SULFURTRANSFERASE"/>
    <property type="match status" value="1"/>
</dbReference>
<organism evidence="6 7">
    <name type="scientific">Thermohalobacter berrensis</name>
    <dbReference type="NCBI Taxonomy" id="99594"/>
    <lineage>
        <taxon>Bacteria</taxon>
        <taxon>Bacillati</taxon>
        <taxon>Bacillota</taxon>
        <taxon>Tissierellia</taxon>
        <taxon>Tissierellales</taxon>
        <taxon>Thermohalobacteraceae</taxon>
        <taxon>Thermohalobacter</taxon>
    </lineage>
</organism>
<evidence type="ECO:0000313" key="6">
    <source>
        <dbReference type="EMBL" id="RKD29018.1"/>
    </source>
</evidence>
<dbReference type="Gene3D" id="3.40.250.10">
    <property type="entry name" value="Rhodanese-like domain"/>
    <property type="match status" value="2"/>
</dbReference>
<evidence type="ECO:0000256" key="2">
    <source>
        <dbReference type="ARBA" id="ARBA00047549"/>
    </source>
</evidence>
<dbReference type="GO" id="GO:0004792">
    <property type="term" value="F:thiosulfate-cyanide sulfurtransferase activity"/>
    <property type="evidence" value="ECO:0007669"/>
    <property type="project" value="UniProtKB-EC"/>
</dbReference>
<dbReference type="Proteomes" id="UP000284177">
    <property type="component" value="Unassembled WGS sequence"/>
</dbReference>
<dbReference type="PROSITE" id="PS00683">
    <property type="entry name" value="RHODANESE_2"/>
    <property type="match status" value="1"/>
</dbReference>
<dbReference type="InterPro" id="IPR001307">
    <property type="entry name" value="Thiosulphate_STrfase_CS"/>
</dbReference>
<keyword evidence="1" id="KW-0677">Repeat</keyword>
<dbReference type="PROSITE" id="PS50206">
    <property type="entry name" value="RHODANESE_3"/>
    <property type="match status" value="2"/>
</dbReference>
<dbReference type="InterPro" id="IPR036873">
    <property type="entry name" value="Rhodanese-like_dom_sf"/>
</dbReference>
<name>A0A419SUW4_9FIRM</name>
<dbReference type="SUPFAM" id="SSF52821">
    <property type="entry name" value="Rhodanese/Cell cycle control phosphatase"/>
    <property type="match status" value="2"/>
</dbReference>
<proteinExistence type="predicted"/>
<dbReference type="OrthoDB" id="9770030at2"/>
<evidence type="ECO:0000256" key="4">
    <source>
        <dbReference type="SAM" id="MobiDB-lite"/>
    </source>
</evidence>
<accession>A0A419SUW4</accession>
<dbReference type="CDD" id="cd01448">
    <property type="entry name" value="TST_Repeat_1"/>
    <property type="match status" value="1"/>
</dbReference>
<dbReference type="PANTHER" id="PTHR43855">
    <property type="entry name" value="THIOSULFATE SULFURTRANSFERASE"/>
    <property type="match status" value="1"/>
</dbReference>